<dbReference type="Gene3D" id="3.40.50.1820">
    <property type="entry name" value="alpha/beta hydrolase"/>
    <property type="match status" value="1"/>
</dbReference>
<evidence type="ECO:0000313" key="2">
    <source>
        <dbReference type="EMBL" id="PMS20647.1"/>
    </source>
</evidence>
<organism evidence="2 3">
    <name type="scientific">Trinickia soli</name>
    <dbReference type="NCBI Taxonomy" id="380675"/>
    <lineage>
        <taxon>Bacteria</taxon>
        <taxon>Pseudomonadati</taxon>
        <taxon>Pseudomonadota</taxon>
        <taxon>Betaproteobacteria</taxon>
        <taxon>Burkholderiales</taxon>
        <taxon>Burkholderiaceae</taxon>
        <taxon>Trinickia</taxon>
    </lineage>
</organism>
<evidence type="ECO:0000259" key="1">
    <source>
        <dbReference type="Pfam" id="PF01738"/>
    </source>
</evidence>
<comment type="caution">
    <text evidence="2">The sequence shown here is derived from an EMBL/GenBank/DDBJ whole genome shotgun (WGS) entry which is preliminary data.</text>
</comment>
<dbReference type="PANTHER" id="PTHR46623:SF6">
    <property type="entry name" value="ALPHA_BETA-HYDROLASES SUPERFAMILY PROTEIN"/>
    <property type="match status" value="1"/>
</dbReference>
<dbReference type="AlphaFoldDB" id="A0A2N7VU20"/>
<keyword evidence="3" id="KW-1185">Reference proteome</keyword>
<evidence type="ECO:0000313" key="3">
    <source>
        <dbReference type="Proteomes" id="UP000235347"/>
    </source>
</evidence>
<accession>A0A2N7VU20</accession>
<dbReference type="PANTHER" id="PTHR46623">
    <property type="entry name" value="CARBOXYMETHYLENEBUTENOLIDASE-RELATED"/>
    <property type="match status" value="1"/>
</dbReference>
<dbReference type="GO" id="GO:0016787">
    <property type="term" value="F:hydrolase activity"/>
    <property type="evidence" value="ECO:0007669"/>
    <property type="project" value="InterPro"/>
</dbReference>
<dbReference type="InterPro" id="IPR002925">
    <property type="entry name" value="Dienelactn_hydro"/>
</dbReference>
<protein>
    <submittedName>
        <fullName evidence="2">Carboxymethylenebutenolidase</fullName>
    </submittedName>
</protein>
<reference evidence="2 3" key="1">
    <citation type="submission" date="2018-01" db="EMBL/GenBank/DDBJ databases">
        <title>Whole genome analyses suggest that Burkholderia sensu lato contains two further novel genera in the rhizoxinica-symbiotica group Mycetohabitans gen. nov., and Trinickia gen. nov.: implications for the evolution of diazotrophy and nodulation in the Burkholderiaceae.</title>
        <authorList>
            <person name="Estrada-de los Santos P."/>
            <person name="Palmer M."/>
            <person name="Chavez-Ramirez B."/>
            <person name="Beukes C."/>
            <person name="Steenkamp E.T."/>
            <person name="Hirsch A.M."/>
            <person name="Manyaka P."/>
            <person name="Maluk M."/>
            <person name="Lafos M."/>
            <person name="Crook M."/>
            <person name="Gross E."/>
            <person name="Simon M.F."/>
            <person name="Bueno dos Reis Junior F."/>
            <person name="Poole P.S."/>
            <person name="Venter S.N."/>
            <person name="James E.K."/>
        </authorList>
    </citation>
    <scope>NUCLEOTIDE SEQUENCE [LARGE SCALE GENOMIC DNA]</scope>
    <source>
        <strain evidence="2 3">GP25-8</strain>
    </source>
</reference>
<dbReference type="InterPro" id="IPR051049">
    <property type="entry name" value="Dienelactone_hydrolase-like"/>
</dbReference>
<dbReference type="Pfam" id="PF01738">
    <property type="entry name" value="DLH"/>
    <property type="match status" value="1"/>
</dbReference>
<sequence length="233" mass="24924">MSVTTRWIEIDAGGGERYDGYLAVPRAGKGPGVIIVQEIFGVNAHIQSVAEQYALAGYVALAPDIFWRAERRVELGYVGPDRDKALALLKRIDANQTAADLGAAAHTLRALPETTGKIGAVGFCFGGQLAYLMAARGSVDAAVAYYGGGIQNKLDEATNIRVPMLFHYAEHDASIPQNAVAQVKQRMAGHAGVQFFDYPGAEHGFNCSDRSAYDQHASALAHGRTLTFLSSIL</sequence>
<dbReference type="EMBL" id="PNYB01000018">
    <property type="protein sequence ID" value="PMS20647.1"/>
    <property type="molecule type" value="Genomic_DNA"/>
</dbReference>
<proteinExistence type="predicted"/>
<dbReference type="SUPFAM" id="SSF53474">
    <property type="entry name" value="alpha/beta-Hydrolases"/>
    <property type="match status" value="1"/>
</dbReference>
<feature type="domain" description="Dienelactone hydrolase" evidence="1">
    <location>
        <begin position="19"/>
        <end position="232"/>
    </location>
</feature>
<gene>
    <name evidence="2" type="ORF">C0Z19_19510</name>
</gene>
<dbReference type="InterPro" id="IPR029058">
    <property type="entry name" value="AB_hydrolase_fold"/>
</dbReference>
<dbReference type="Proteomes" id="UP000235347">
    <property type="component" value="Unassembled WGS sequence"/>
</dbReference>
<name>A0A2N7VU20_9BURK</name>